<dbReference type="InterPro" id="IPR029032">
    <property type="entry name" value="AhpD-like"/>
</dbReference>
<accession>A0ABT9PAY7</accession>
<keyword evidence="3" id="KW-1185">Reference proteome</keyword>
<comment type="caution">
    <text evidence="2">The sequence shown here is derived from an EMBL/GenBank/DDBJ whole genome shotgun (WGS) entry which is preliminary data.</text>
</comment>
<evidence type="ECO:0000259" key="1">
    <source>
        <dbReference type="Pfam" id="PF02627"/>
    </source>
</evidence>
<sequence>MWQVPVRKMLRGKSFAQLRHVAPVTRGAGVDRVYREMEQEFGILAPPMLLHASSPPVLSAAWNLLRETLLVPREATRAEKETVMVTVSEANRCPYCVEVHSGMLTGLLGPQARPGRRPERVDALARWVQAGRDPEIIAAQPLWLGAPVGELIAVVTMMEYLNRVVSVFLGDKPLPPGAPPVAARVVGPVLARLQLHAERTPPVPGRALDLLPAAANDADPRADLGWDPGDDGLTEALRRVRAAIEAAGERSVPVGVRECVRDVVARWSGEAPPLGRAWLTSAVDGLPAAERAAGELGVLTALAAYRVEDATVAAFRAAGGDDAALVELTAWASLTAAFEMGRRTASRLGLGV</sequence>
<feature type="domain" description="Carboxymuconolactone decarboxylase-like" evidence="1">
    <location>
        <begin position="58"/>
        <end position="104"/>
    </location>
</feature>
<dbReference type="Proteomes" id="UP001235712">
    <property type="component" value="Unassembled WGS sequence"/>
</dbReference>
<reference evidence="2 3" key="1">
    <citation type="submission" date="2023-07" db="EMBL/GenBank/DDBJ databases">
        <title>Sequencing the genomes of 1000 actinobacteria strains.</title>
        <authorList>
            <person name="Klenk H.-P."/>
        </authorList>
    </citation>
    <scope>NUCLEOTIDE SEQUENCE [LARGE SCALE GENOMIC DNA]</scope>
    <source>
        <strain evidence="2 3">DSM 44388</strain>
    </source>
</reference>
<gene>
    <name evidence="2" type="ORF">J2S57_005401</name>
</gene>
<proteinExistence type="predicted"/>
<dbReference type="Gene3D" id="1.20.1290.10">
    <property type="entry name" value="AhpD-like"/>
    <property type="match status" value="2"/>
</dbReference>
<name>A0ABT9PAY7_9ACTN</name>
<protein>
    <submittedName>
        <fullName evidence="2">Alkylhydroperoxidase family enzyme</fullName>
    </submittedName>
</protein>
<organism evidence="2 3">
    <name type="scientific">Kineosporia succinea</name>
    <dbReference type="NCBI Taxonomy" id="84632"/>
    <lineage>
        <taxon>Bacteria</taxon>
        <taxon>Bacillati</taxon>
        <taxon>Actinomycetota</taxon>
        <taxon>Actinomycetes</taxon>
        <taxon>Kineosporiales</taxon>
        <taxon>Kineosporiaceae</taxon>
        <taxon>Kineosporia</taxon>
    </lineage>
</organism>
<evidence type="ECO:0000313" key="2">
    <source>
        <dbReference type="EMBL" id="MDP9829652.1"/>
    </source>
</evidence>
<evidence type="ECO:0000313" key="3">
    <source>
        <dbReference type="Proteomes" id="UP001235712"/>
    </source>
</evidence>
<dbReference type="EMBL" id="JAUSQZ010000001">
    <property type="protein sequence ID" value="MDP9829652.1"/>
    <property type="molecule type" value="Genomic_DNA"/>
</dbReference>
<dbReference type="InterPro" id="IPR003779">
    <property type="entry name" value="CMD-like"/>
</dbReference>
<dbReference type="Pfam" id="PF02627">
    <property type="entry name" value="CMD"/>
    <property type="match status" value="1"/>
</dbReference>
<dbReference type="RefSeq" id="WP_307248028.1">
    <property type="nucleotide sequence ID" value="NZ_JAUSQZ010000001.1"/>
</dbReference>
<dbReference type="SUPFAM" id="SSF69118">
    <property type="entry name" value="AhpD-like"/>
    <property type="match status" value="2"/>
</dbReference>